<accession>X0UAC6</accession>
<reference evidence="1" key="1">
    <citation type="journal article" date="2014" name="Front. Microbiol.">
        <title>High frequency of phylogenetically diverse reductive dehalogenase-homologous genes in deep subseafloor sedimentary metagenomes.</title>
        <authorList>
            <person name="Kawai M."/>
            <person name="Futagami T."/>
            <person name="Toyoda A."/>
            <person name="Takaki Y."/>
            <person name="Nishi S."/>
            <person name="Hori S."/>
            <person name="Arai W."/>
            <person name="Tsubouchi T."/>
            <person name="Morono Y."/>
            <person name="Uchiyama I."/>
            <person name="Ito T."/>
            <person name="Fujiyama A."/>
            <person name="Inagaki F."/>
            <person name="Takami H."/>
        </authorList>
    </citation>
    <scope>NUCLEOTIDE SEQUENCE</scope>
    <source>
        <strain evidence="1">Expedition CK06-06</strain>
    </source>
</reference>
<organism evidence="1">
    <name type="scientific">marine sediment metagenome</name>
    <dbReference type="NCBI Taxonomy" id="412755"/>
    <lineage>
        <taxon>unclassified sequences</taxon>
        <taxon>metagenomes</taxon>
        <taxon>ecological metagenomes</taxon>
    </lineage>
</organism>
<evidence type="ECO:0000313" key="1">
    <source>
        <dbReference type="EMBL" id="GAF97312.1"/>
    </source>
</evidence>
<dbReference type="AlphaFoldDB" id="X0UAC6"/>
<name>X0UAC6_9ZZZZ</name>
<gene>
    <name evidence="1" type="ORF">S01H1_26488</name>
</gene>
<dbReference type="EMBL" id="BARS01016057">
    <property type="protein sequence ID" value="GAF97312.1"/>
    <property type="molecule type" value="Genomic_DNA"/>
</dbReference>
<protein>
    <submittedName>
        <fullName evidence="1">Uncharacterized protein</fullName>
    </submittedName>
</protein>
<comment type="caution">
    <text evidence="1">The sequence shown here is derived from an EMBL/GenBank/DDBJ whole genome shotgun (WGS) entry which is preliminary data.</text>
</comment>
<feature type="non-terminal residue" evidence="1">
    <location>
        <position position="31"/>
    </location>
</feature>
<proteinExistence type="predicted"/>
<sequence>MVSIKKKRIANKTYHYLQHTYRKNGKVTRAN</sequence>